<evidence type="ECO:0000313" key="16">
    <source>
        <dbReference type="EMBL" id="HJG37539.1"/>
    </source>
</evidence>
<dbReference type="Proteomes" id="UP000753256">
    <property type="component" value="Unassembled WGS sequence"/>
</dbReference>
<reference evidence="16" key="1">
    <citation type="journal article" date="2021" name="PeerJ">
        <title>Extensive microbial diversity within the chicken gut microbiome revealed by metagenomics and culture.</title>
        <authorList>
            <person name="Gilroy R."/>
            <person name="Ravi A."/>
            <person name="Getino M."/>
            <person name="Pursley I."/>
            <person name="Horton D.L."/>
            <person name="Alikhan N.F."/>
            <person name="Baker D."/>
            <person name="Gharbi K."/>
            <person name="Hall N."/>
            <person name="Watson M."/>
            <person name="Adriaenssens E.M."/>
            <person name="Foster-Nyarko E."/>
            <person name="Jarju S."/>
            <person name="Secka A."/>
            <person name="Antonio M."/>
            <person name="Oren A."/>
            <person name="Chaudhuri R.R."/>
            <person name="La Ragione R."/>
            <person name="Hildebrand F."/>
            <person name="Pallen M.J."/>
        </authorList>
    </citation>
    <scope>NUCLEOTIDE SEQUENCE</scope>
    <source>
        <strain evidence="16">ChiHjej13B12-9602</strain>
    </source>
</reference>
<dbReference type="GO" id="GO:0009231">
    <property type="term" value="P:riboflavin biosynthetic process"/>
    <property type="evidence" value="ECO:0007669"/>
    <property type="project" value="InterPro"/>
</dbReference>
<evidence type="ECO:0000256" key="11">
    <source>
        <dbReference type="ARBA" id="ARBA00023268"/>
    </source>
</evidence>
<dbReference type="InterPro" id="IPR002606">
    <property type="entry name" value="Riboflavin_kinase_bac"/>
</dbReference>
<dbReference type="InterPro" id="IPR015864">
    <property type="entry name" value="FAD_synthase"/>
</dbReference>
<comment type="caution">
    <text evidence="16">The sequence shown here is derived from an EMBL/GenBank/DDBJ whole genome shotgun (WGS) entry which is preliminary data.</text>
</comment>
<comment type="similarity">
    <text evidence="14">Belongs to the ribF family.</text>
</comment>
<reference evidence="16" key="2">
    <citation type="submission" date="2021-09" db="EMBL/GenBank/DDBJ databases">
        <authorList>
            <person name="Gilroy R."/>
        </authorList>
    </citation>
    <scope>NUCLEOTIDE SEQUENCE</scope>
    <source>
        <strain evidence="16">ChiHjej13B12-9602</strain>
    </source>
</reference>
<evidence type="ECO:0000256" key="14">
    <source>
        <dbReference type="PIRNR" id="PIRNR004491"/>
    </source>
</evidence>
<dbReference type="SUPFAM" id="SSF82114">
    <property type="entry name" value="Riboflavin kinase-like"/>
    <property type="match status" value="1"/>
</dbReference>
<evidence type="ECO:0000259" key="15">
    <source>
        <dbReference type="SMART" id="SM00904"/>
    </source>
</evidence>
<evidence type="ECO:0000256" key="8">
    <source>
        <dbReference type="ARBA" id="ARBA00022777"/>
    </source>
</evidence>
<dbReference type="Pfam" id="PF01687">
    <property type="entry name" value="Flavokinase"/>
    <property type="match status" value="1"/>
</dbReference>
<dbReference type="EC" id="2.7.7.2" evidence="14"/>
<accession>A0A921IUG7</accession>
<dbReference type="InterPro" id="IPR015865">
    <property type="entry name" value="Riboflavin_kinase_bac/euk"/>
</dbReference>
<evidence type="ECO:0000256" key="10">
    <source>
        <dbReference type="ARBA" id="ARBA00022840"/>
    </source>
</evidence>
<dbReference type="SUPFAM" id="SSF52374">
    <property type="entry name" value="Nucleotidylyl transferase"/>
    <property type="match status" value="1"/>
</dbReference>
<dbReference type="SMART" id="SM00904">
    <property type="entry name" value="Flavokinase"/>
    <property type="match status" value="1"/>
</dbReference>
<keyword evidence="11" id="KW-0511">Multifunctional enzyme</keyword>
<comment type="catalytic activity">
    <reaction evidence="12 14">
        <text>riboflavin + ATP = FMN + ADP + H(+)</text>
        <dbReference type="Rhea" id="RHEA:14357"/>
        <dbReference type="ChEBI" id="CHEBI:15378"/>
        <dbReference type="ChEBI" id="CHEBI:30616"/>
        <dbReference type="ChEBI" id="CHEBI:57986"/>
        <dbReference type="ChEBI" id="CHEBI:58210"/>
        <dbReference type="ChEBI" id="CHEBI:456216"/>
        <dbReference type="EC" id="2.7.1.26"/>
    </reaction>
</comment>
<organism evidence="16 17">
    <name type="scientific">Enorma phocaeensis</name>
    <dbReference type="NCBI Taxonomy" id="1871019"/>
    <lineage>
        <taxon>Bacteria</taxon>
        <taxon>Bacillati</taxon>
        <taxon>Actinomycetota</taxon>
        <taxon>Coriobacteriia</taxon>
        <taxon>Coriobacteriales</taxon>
        <taxon>Coriobacteriaceae</taxon>
        <taxon>Enorma</taxon>
    </lineage>
</organism>
<dbReference type="GO" id="GO:0008531">
    <property type="term" value="F:riboflavin kinase activity"/>
    <property type="evidence" value="ECO:0007669"/>
    <property type="project" value="UniProtKB-UniRule"/>
</dbReference>
<dbReference type="GO" id="GO:0006747">
    <property type="term" value="P:FAD biosynthetic process"/>
    <property type="evidence" value="ECO:0007669"/>
    <property type="project" value="UniProtKB-UniRule"/>
</dbReference>
<keyword evidence="5 14" id="KW-0808">Transferase</keyword>
<dbReference type="PANTHER" id="PTHR22749:SF6">
    <property type="entry name" value="RIBOFLAVIN KINASE"/>
    <property type="match status" value="1"/>
</dbReference>
<dbReference type="InterPro" id="IPR023468">
    <property type="entry name" value="Riboflavin_kinase"/>
</dbReference>
<keyword evidence="4 14" id="KW-0288">FMN</keyword>
<evidence type="ECO:0000256" key="1">
    <source>
        <dbReference type="ARBA" id="ARBA00004726"/>
    </source>
</evidence>
<dbReference type="CDD" id="cd02064">
    <property type="entry name" value="FAD_synthetase_N"/>
    <property type="match status" value="1"/>
</dbReference>
<evidence type="ECO:0000313" key="17">
    <source>
        <dbReference type="Proteomes" id="UP000753256"/>
    </source>
</evidence>
<evidence type="ECO:0000256" key="5">
    <source>
        <dbReference type="ARBA" id="ARBA00022679"/>
    </source>
</evidence>
<evidence type="ECO:0000256" key="2">
    <source>
        <dbReference type="ARBA" id="ARBA00005201"/>
    </source>
</evidence>
<comment type="pathway">
    <text evidence="2 14">Cofactor biosynthesis; FMN biosynthesis; FMN from riboflavin (ATP route): step 1/1.</text>
</comment>
<proteinExistence type="inferred from homology"/>
<sequence>MPPIEELRRDFIAIDRTVPVVDWKPGALTHLGPCVAVIGAFDGVHLGHRSLIAAATEEAGHRGMASVAVTFMPDPDEVVAPRPDPKLCMSDDRLALLASSGVDAVLVIPFTVELSKLGHAEFFQRVLLPACDIRSIHVGADFRLGHHGASTVPVMGEWCASEGISLTGHELMAIDGEVVSSTHIREHLAAGCLERSEQLLGRRYLLRGTVDPGRGEGTGMGFPTANVTYAAHVQVPAEGVYGGLALVDGTVWPAAINVGKPPTFRDRAASASLEANIIGFAGDIYGAAISLVFLWRIRPLVKFPSVDALIATVLGNIDEVRAELGESGVSLHDFR</sequence>
<dbReference type="GO" id="GO:0005524">
    <property type="term" value="F:ATP binding"/>
    <property type="evidence" value="ECO:0007669"/>
    <property type="project" value="UniProtKB-UniRule"/>
</dbReference>
<keyword evidence="9 14" id="KW-0274">FAD</keyword>
<dbReference type="Pfam" id="PF06574">
    <property type="entry name" value="FAD_syn"/>
    <property type="match status" value="1"/>
</dbReference>
<dbReference type="RefSeq" id="WP_273190401.1">
    <property type="nucleotide sequence ID" value="NZ_DYUZ01000029.1"/>
</dbReference>
<evidence type="ECO:0000256" key="13">
    <source>
        <dbReference type="ARBA" id="ARBA00049494"/>
    </source>
</evidence>
<evidence type="ECO:0000256" key="7">
    <source>
        <dbReference type="ARBA" id="ARBA00022741"/>
    </source>
</evidence>
<dbReference type="InterPro" id="IPR023465">
    <property type="entry name" value="Riboflavin_kinase_dom_sf"/>
</dbReference>
<dbReference type="Gene3D" id="3.40.50.620">
    <property type="entry name" value="HUPs"/>
    <property type="match status" value="1"/>
</dbReference>
<dbReference type="InterPro" id="IPR014729">
    <property type="entry name" value="Rossmann-like_a/b/a_fold"/>
</dbReference>
<comment type="pathway">
    <text evidence="1 14">Cofactor biosynthesis; FAD biosynthesis; FAD from FMN: step 1/1.</text>
</comment>
<dbReference type="PIRSF" id="PIRSF004491">
    <property type="entry name" value="FAD_Synth"/>
    <property type="match status" value="1"/>
</dbReference>
<evidence type="ECO:0000256" key="9">
    <source>
        <dbReference type="ARBA" id="ARBA00022827"/>
    </source>
</evidence>
<evidence type="ECO:0000256" key="4">
    <source>
        <dbReference type="ARBA" id="ARBA00022643"/>
    </source>
</evidence>
<evidence type="ECO:0000256" key="6">
    <source>
        <dbReference type="ARBA" id="ARBA00022695"/>
    </source>
</evidence>
<gene>
    <name evidence="16" type="primary">ribF</name>
    <name evidence="16" type="ORF">K8V70_06735</name>
</gene>
<dbReference type="EC" id="2.7.1.26" evidence="14"/>
<keyword evidence="6 14" id="KW-0548">Nucleotidyltransferase</keyword>
<keyword evidence="3 14" id="KW-0285">Flavoprotein</keyword>
<protein>
    <recommendedName>
        <fullName evidence="14">Riboflavin biosynthesis protein</fullName>
    </recommendedName>
    <domain>
        <recommendedName>
            <fullName evidence="14">Riboflavin kinase</fullName>
            <ecNumber evidence="14">2.7.1.26</ecNumber>
        </recommendedName>
        <alternativeName>
            <fullName evidence="14">Flavokinase</fullName>
        </alternativeName>
    </domain>
    <domain>
        <recommendedName>
            <fullName evidence="14">FMN adenylyltransferase</fullName>
            <ecNumber evidence="14">2.7.7.2</ecNumber>
        </recommendedName>
        <alternativeName>
            <fullName evidence="14">FAD pyrophosphorylase</fullName>
        </alternativeName>
        <alternativeName>
            <fullName evidence="14">FAD synthase</fullName>
        </alternativeName>
    </domain>
</protein>
<evidence type="ECO:0000256" key="12">
    <source>
        <dbReference type="ARBA" id="ARBA00047880"/>
    </source>
</evidence>
<keyword evidence="7 14" id="KW-0547">Nucleotide-binding</keyword>
<dbReference type="GO" id="GO:0003919">
    <property type="term" value="F:FMN adenylyltransferase activity"/>
    <property type="evidence" value="ECO:0007669"/>
    <property type="project" value="UniProtKB-UniRule"/>
</dbReference>
<dbReference type="Gene3D" id="2.40.30.30">
    <property type="entry name" value="Riboflavin kinase-like"/>
    <property type="match status" value="1"/>
</dbReference>
<keyword evidence="10 14" id="KW-0067">ATP-binding</keyword>
<dbReference type="PANTHER" id="PTHR22749">
    <property type="entry name" value="RIBOFLAVIN KINASE/FMN ADENYLYLTRANSFERASE"/>
    <property type="match status" value="1"/>
</dbReference>
<evidence type="ECO:0000256" key="3">
    <source>
        <dbReference type="ARBA" id="ARBA00022630"/>
    </source>
</evidence>
<dbReference type="AlphaFoldDB" id="A0A921IUG7"/>
<comment type="catalytic activity">
    <reaction evidence="13 14">
        <text>FMN + ATP + H(+) = FAD + diphosphate</text>
        <dbReference type="Rhea" id="RHEA:17237"/>
        <dbReference type="ChEBI" id="CHEBI:15378"/>
        <dbReference type="ChEBI" id="CHEBI:30616"/>
        <dbReference type="ChEBI" id="CHEBI:33019"/>
        <dbReference type="ChEBI" id="CHEBI:57692"/>
        <dbReference type="ChEBI" id="CHEBI:58210"/>
        <dbReference type="EC" id="2.7.7.2"/>
    </reaction>
</comment>
<name>A0A921IUG7_9ACTN</name>
<dbReference type="GO" id="GO:0009398">
    <property type="term" value="P:FMN biosynthetic process"/>
    <property type="evidence" value="ECO:0007669"/>
    <property type="project" value="UniProtKB-UniRule"/>
</dbReference>
<feature type="domain" description="Riboflavin kinase" evidence="15">
    <location>
        <begin position="199"/>
        <end position="325"/>
    </location>
</feature>
<keyword evidence="8 14" id="KW-0418">Kinase</keyword>
<dbReference type="NCBIfam" id="TIGR00083">
    <property type="entry name" value="ribF"/>
    <property type="match status" value="1"/>
</dbReference>
<dbReference type="EMBL" id="DYUZ01000029">
    <property type="protein sequence ID" value="HJG37539.1"/>
    <property type="molecule type" value="Genomic_DNA"/>
</dbReference>